<dbReference type="PANTHER" id="PTHR10366:SF821">
    <property type="entry name" value="TETRAKETIDE ALPHA-PYRONE REDUCTASE 1"/>
    <property type="match status" value="1"/>
</dbReference>
<evidence type="ECO:0000256" key="2">
    <source>
        <dbReference type="ARBA" id="ARBA00023002"/>
    </source>
</evidence>
<evidence type="ECO:0008006" key="5">
    <source>
        <dbReference type="Google" id="ProtNLM"/>
    </source>
</evidence>
<reference evidence="3" key="1">
    <citation type="submission" date="2019-09" db="EMBL/GenBank/DDBJ databases">
        <title>Draft genome information of white flower Hibiscus syriacus.</title>
        <authorList>
            <person name="Kim Y.-M."/>
        </authorList>
    </citation>
    <scope>NUCLEOTIDE SEQUENCE [LARGE SCALE GENOMIC DNA]</scope>
    <source>
        <strain evidence="3">YM2019G1</strain>
    </source>
</reference>
<organism evidence="3 4">
    <name type="scientific">Hibiscus syriacus</name>
    <name type="common">Rose of Sharon</name>
    <dbReference type="NCBI Taxonomy" id="106335"/>
    <lineage>
        <taxon>Eukaryota</taxon>
        <taxon>Viridiplantae</taxon>
        <taxon>Streptophyta</taxon>
        <taxon>Embryophyta</taxon>
        <taxon>Tracheophyta</taxon>
        <taxon>Spermatophyta</taxon>
        <taxon>Magnoliopsida</taxon>
        <taxon>eudicotyledons</taxon>
        <taxon>Gunneridae</taxon>
        <taxon>Pentapetalae</taxon>
        <taxon>rosids</taxon>
        <taxon>malvids</taxon>
        <taxon>Malvales</taxon>
        <taxon>Malvaceae</taxon>
        <taxon>Malvoideae</taxon>
        <taxon>Hibiscus</taxon>
    </lineage>
</organism>
<keyword evidence="4" id="KW-1185">Reference proteome</keyword>
<gene>
    <name evidence="3" type="ORF">F3Y22_tig00113725pilonHSYRG01355</name>
</gene>
<evidence type="ECO:0000313" key="4">
    <source>
        <dbReference type="Proteomes" id="UP000436088"/>
    </source>
</evidence>
<keyword evidence="2" id="KW-0560">Oxidoreductase</keyword>
<dbReference type="Gene3D" id="3.40.50.720">
    <property type="entry name" value="NAD(P)-binding Rossmann-like Domain"/>
    <property type="match status" value="1"/>
</dbReference>
<evidence type="ECO:0000313" key="3">
    <source>
        <dbReference type="EMBL" id="KAE8661599.1"/>
    </source>
</evidence>
<proteinExistence type="predicted"/>
<dbReference type="AlphaFoldDB" id="A0A6A2XT92"/>
<comment type="caution">
    <text evidence="3">The sequence shown here is derived from an EMBL/GenBank/DDBJ whole genome shotgun (WGS) entry which is preliminary data.</text>
</comment>
<dbReference type="PANTHER" id="PTHR10366">
    <property type="entry name" value="NAD DEPENDENT EPIMERASE/DEHYDRATASE"/>
    <property type="match status" value="1"/>
</dbReference>
<keyword evidence="1" id="KW-0521">NADP</keyword>
<evidence type="ECO:0000256" key="1">
    <source>
        <dbReference type="ARBA" id="ARBA00022857"/>
    </source>
</evidence>
<dbReference type="Proteomes" id="UP000436088">
    <property type="component" value="Unassembled WGS sequence"/>
</dbReference>
<accession>A0A6A2XT92</accession>
<name>A0A6A2XT92_HIBSY</name>
<dbReference type="EMBL" id="VEPZ02001720">
    <property type="protein sequence ID" value="KAE8661599.1"/>
    <property type="molecule type" value="Genomic_DNA"/>
</dbReference>
<dbReference type="InterPro" id="IPR050425">
    <property type="entry name" value="NAD(P)_dehydrat-like"/>
</dbReference>
<sequence length="127" mass="13992">MEMGCISKVWYVLAKTLAEKATWKFCNDNNIDLVTVLPTFVIGLSVPPDLCSTASDVLALLKGMGGWDMFTLLMLHFVTSLCTSTMPQMGDTYAVLWPVEEMFDDCVELLVEQGLLSLHAADRSPPS</sequence>
<protein>
    <recommendedName>
        <fullName evidence="5">NAD-dependent epimerase/dehydratase domain-containing protein</fullName>
    </recommendedName>
</protein>
<dbReference type="GO" id="GO:0016616">
    <property type="term" value="F:oxidoreductase activity, acting on the CH-OH group of donors, NAD or NADP as acceptor"/>
    <property type="evidence" value="ECO:0007669"/>
    <property type="project" value="TreeGrafter"/>
</dbReference>